<dbReference type="EMBL" id="KJ701190">
    <property type="protein sequence ID" value="AIE12118.1"/>
    <property type="molecule type" value="Viral_cRNA"/>
</dbReference>
<sequence length="115" mass="13323">MIKIRKEGSSKDDFLFYQKVGERIQNIFPDAINLKVHRSQDGVFILDLTWPPGVSVLLVPRRLKTVRRFVSERPGRELFLLGDLLYNKMGLKRSQIDTSYEMIHGGKWAIISIYG</sequence>
<accession>A0A068J9V0</accession>
<proteinExistence type="predicted"/>
<name>A0A068J9V0_9RHAB</name>
<protein>
    <submittedName>
        <fullName evidence="1">PAG3 protein</fullName>
    </submittedName>
</protein>
<reference evidence="1 2" key="1">
    <citation type="submission" date="2014-04" db="EMBL/GenBank/DDBJ databases">
        <title>Curionopolis virus: a new genome of family rhabdoviridae member.</title>
        <authorList>
            <person name="Medeirosa D.B.A."/>
            <person name="Diniz Junior J.A.P."/>
            <person name="Cardoso J.F."/>
            <person name="Silva S.P."/>
            <person name="Da Silva D.E.A."/>
            <person name="Oliveira L.F."/>
            <person name="Vasconcelos J.M."/>
            <person name="Chiang J.O."/>
            <person name="Nunes M.R.T."/>
            <person name="Vianez-Junior J.L.S.G."/>
            <person name="Vasconcelos P.F.C."/>
        </authorList>
    </citation>
    <scope>NUCLEOTIDE SEQUENCE [LARGE SCALE GENOMIC DNA]</scope>
    <source>
        <strain evidence="1">BE AR 440009</strain>
    </source>
</reference>
<dbReference type="Proteomes" id="UP000130164">
    <property type="component" value="Genome"/>
</dbReference>
<organism evidence="1 2">
    <name type="scientific">Curionopolis virus</name>
    <dbReference type="NCBI Taxonomy" id="490110"/>
    <lineage>
        <taxon>Viruses</taxon>
        <taxon>Riboviria</taxon>
        <taxon>Orthornavirae</taxon>
        <taxon>Negarnaviricota</taxon>
        <taxon>Haploviricotina</taxon>
        <taxon>Monjiviricetes</taxon>
        <taxon>Mononegavirales</taxon>
        <taxon>Rhabdoviridae</taxon>
        <taxon>Alpharhabdovirinae</taxon>
        <taxon>Curiovirus</taxon>
        <taxon>Curiovirus curionopolis</taxon>
    </lineage>
</organism>
<evidence type="ECO:0000313" key="1">
    <source>
        <dbReference type="EMBL" id="AIE12118.1"/>
    </source>
</evidence>
<gene>
    <name evidence="1" type="primary">pAG3</name>
</gene>
<keyword evidence="2" id="KW-1185">Reference proteome</keyword>
<dbReference type="OrthoDB" id="23198at10239"/>
<evidence type="ECO:0000313" key="2">
    <source>
        <dbReference type="Proteomes" id="UP000130164"/>
    </source>
</evidence>